<protein>
    <submittedName>
        <fullName evidence="1">Uncharacterized protein</fullName>
    </submittedName>
</protein>
<organism evidence="1 2">
    <name type="scientific">Pyricularia oryzae (strain 70-15 / ATCC MYA-4617 / FGSC 8958)</name>
    <name type="common">Rice blast fungus</name>
    <name type="synonym">Magnaporthe oryzae</name>
    <dbReference type="NCBI Taxonomy" id="242507"/>
    <lineage>
        <taxon>Eukaryota</taxon>
        <taxon>Fungi</taxon>
        <taxon>Dikarya</taxon>
        <taxon>Ascomycota</taxon>
        <taxon>Pezizomycotina</taxon>
        <taxon>Sordariomycetes</taxon>
        <taxon>Sordariomycetidae</taxon>
        <taxon>Magnaporthales</taxon>
        <taxon>Pyriculariaceae</taxon>
        <taxon>Pyricularia</taxon>
    </lineage>
</organism>
<reference key="2">
    <citation type="submission" date="2011-05" db="EMBL/GenBank/DDBJ databases">
        <title>The Genome Sequence of Magnaporthe oryzae 70-15.</title>
        <authorList>
            <consortium name="The Broad Institute Genome Sequencing Platform"/>
            <person name="Ma L.-J."/>
            <person name="Dead R."/>
            <person name="Young S.K."/>
            <person name="Zeng Q."/>
            <person name="Gargeya S."/>
            <person name="Fitzgerald M."/>
            <person name="Haas B."/>
            <person name="Abouelleil A."/>
            <person name="Alvarado L."/>
            <person name="Arachchi H.M."/>
            <person name="Berlin A."/>
            <person name="Brown A."/>
            <person name="Chapman S.B."/>
            <person name="Chen Z."/>
            <person name="Dunbar C."/>
            <person name="Freedman E."/>
            <person name="Gearin G."/>
            <person name="Gellesch M."/>
            <person name="Goldberg J."/>
            <person name="Griggs A."/>
            <person name="Gujja S."/>
            <person name="Heiman D."/>
            <person name="Howarth C."/>
            <person name="Larson L."/>
            <person name="Lui A."/>
            <person name="MacDonald P.J.P."/>
            <person name="Mehta T."/>
            <person name="Montmayeur A."/>
            <person name="Murphy C."/>
            <person name="Neiman D."/>
            <person name="Pearson M."/>
            <person name="Priest M."/>
            <person name="Roberts A."/>
            <person name="Saif S."/>
            <person name="Shea T."/>
            <person name="Shenoy N."/>
            <person name="Sisk P."/>
            <person name="Stolte C."/>
            <person name="Sykes S."/>
            <person name="Yandava C."/>
            <person name="Wortman J."/>
            <person name="Nusbaum C."/>
            <person name="Birren B."/>
        </authorList>
    </citation>
    <scope>NUCLEOTIDE SEQUENCE</scope>
    <source>
        <strain>70-15</strain>
    </source>
</reference>
<evidence type="ECO:0000313" key="2">
    <source>
        <dbReference type="Proteomes" id="UP000009058"/>
    </source>
</evidence>
<dbReference type="KEGG" id="mgr:MGG_17059"/>
<dbReference type="Proteomes" id="UP000009058">
    <property type="component" value="Chromosome 4"/>
</dbReference>
<sequence length="63" mass="6967">MEWVQRQLSVAQFAPANPGICAEMVNQISSKLQFCYDLRPKSILASCAQNQTNQACSGAYRVT</sequence>
<name>G4N742_PYRO7</name>
<dbReference type="AlphaFoldDB" id="G4N742"/>
<accession>G4N742</accession>
<reference evidence="1 2" key="1">
    <citation type="journal article" date="2005" name="Nature">
        <title>The genome sequence of the rice blast fungus Magnaporthe grisea.</title>
        <authorList>
            <person name="Dean R.A."/>
            <person name="Talbot N.J."/>
            <person name="Ebbole D.J."/>
            <person name="Farman M.L."/>
            <person name="Mitchell T.K."/>
            <person name="Orbach M.J."/>
            <person name="Thon M."/>
            <person name="Kulkarni R."/>
            <person name="Xu J.R."/>
            <person name="Pan H."/>
            <person name="Read N.D."/>
            <person name="Lee Y.H."/>
            <person name="Carbone I."/>
            <person name="Brown D."/>
            <person name="Oh Y.Y."/>
            <person name="Donofrio N."/>
            <person name="Jeong J.S."/>
            <person name="Soanes D.M."/>
            <person name="Djonovic S."/>
            <person name="Kolomiets E."/>
            <person name="Rehmeyer C."/>
            <person name="Li W."/>
            <person name="Harding M."/>
            <person name="Kim S."/>
            <person name="Lebrun M.H."/>
            <person name="Bohnert H."/>
            <person name="Coughlan S."/>
            <person name="Butler J."/>
            <person name="Calvo S."/>
            <person name="Ma L.J."/>
            <person name="Nicol R."/>
            <person name="Purcell S."/>
            <person name="Nusbaum C."/>
            <person name="Galagan J.E."/>
            <person name="Birren B.W."/>
        </authorList>
    </citation>
    <scope>NUCLEOTIDE SEQUENCE [LARGE SCALE GENOMIC DNA]</scope>
    <source>
        <strain evidence="2">70-15 / ATCC MYA-4617 / FGSC 8958</strain>
    </source>
</reference>
<dbReference type="GeneID" id="12984391"/>
<dbReference type="EMBL" id="CM001234">
    <property type="protein sequence ID" value="EHA49955.1"/>
    <property type="molecule type" value="Genomic_DNA"/>
</dbReference>
<dbReference type="OrthoDB" id="10351213at2759"/>
<dbReference type="HOGENOM" id="CLU_2886267_0_0_1"/>
<gene>
    <name evidence="1" type="ORF">MGG_17059</name>
</gene>
<keyword evidence="2" id="KW-1185">Reference proteome</keyword>
<dbReference type="VEuPathDB" id="FungiDB:MGG_17059"/>
<proteinExistence type="predicted"/>
<dbReference type="InParanoid" id="G4N742"/>
<dbReference type="RefSeq" id="XP_003716274.1">
    <property type="nucleotide sequence ID" value="XM_003716226.1"/>
</dbReference>
<evidence type="ECO:0000313" key="1">
    <source>
        <dbReference type="EMBL" id="EHA49955.1"/>
    </source>
</evidence>